<evidence type="ECO:0000313" key="1">
    <source>
        <dbReference type="EMBL" id="GBE63251.1"/>
    </source>
</evidence>
<dbReference type="Proteomes" id="UP000236319">
    <property type="component" value="Unassembled WGS sequence"/>
</dbReference>
<keyword evidence="2" id="KW-1185">Reference proteome</keyword>
<proteinExistence type="predicted"/>
<gene>
    <name evidence="1" type="ORF">BOVATA_047440</name>
</gene>
<organism evidence="1 2">
    <name type="scientific">Babesia ovata</name>
    <dbReference type="NCBI Taxonomy" id="189622"/>
    <lineage>
        <taxon>Eukaryota</taxon>
        <taxon>Sar</taxon>
        <taxon>Alveolata</taxon>
        <taxon>Apicomplexa</taxon>
        <taxon>Aconoidasida</taxon>
        <taxon>Piroplasmida</taxon>
        <taxon>Babesiidae</taxon>
        <taxon>Babesia</taxon>
    </lineage>
</organism>
<dbReference type="AlphaFoldDB" id="A0A2H6KJU2"/>
<accession>A0A2H6KJU2</accession>
<dbReference type="GeneID" id="39877021"/>
<name>A0A2H6KJU2_9APIC</name>
<dbReference type="EMBL" id="BDSA01000026">
    <property type="protein sequence ID" value="GBE63251.1"/>
    <property type="molecule type" value="Genomic_DNA"/>
</dbReference>
<sequence>MNVFKFFVDIIILQNFQTPVDVFSCKFDFPAKSVEILRDFLQLILESFLFYFIAIRNGARIDDVKSGEAGIFNIFDLLWKGAFKVVDVVAK</sequence>
<reference evidence="1 2" key="1">
    <citation type="journal article" date="2017" name="BMC Genomics">
        <title>Whole-genome assembly of Babesia ovata and comparative genomics between closely related pathogens.</title>
        <authorList>
            <person name="Yamagishi J."/>
            <person name="Asada M."/>
            <person name="Hakimi H."/>
            <person name="Tanaka T.Q."/>
            <person name="Sugimoto C."/>
            <person name="Kawazu S."/>
        </authorList>
    </citation>
    <scope>NUCLEOTIDE SEQUENCE [LARGE SCALE GENOMIC DNA]</scope>
    <source>
        <strain evidence="1 2">Miyake</strain>
    </source>
</reference>
<evidence type="ECO:0000313" key="2">
    <source>
        <dbReference type="Proteomes" id="UP000236319"/>
    </source>
</evidence>
<dbReference type="VEuPathDB" id="PiroplasmaDB:BOVATA_047440"/>
<comment type="caution">
    <text evidence="1">The sequence shown here is derived from an EMBL/GenBank/DDBJ whole genome shotgun (WGS) entry which is preliminary data.</text>
</comment>
<dbReference type="RefSeq" id="XP_028869494.1">
    <property type="nucleotide sequence ID" value="XM_029013661.1"/>
</dbReference>
<protein>
    <submittedName>
        <fullName evidence="1">Tre2p, putative</fullName>
    </submittedName>
</protein>